<dbReference type="EMBL" id="AQGS01000063">
    <property type="protein sequence ID" value="EPS43864.1"/>
    <property type="molecule type" value="Genomic_DNA"/>
</dbReference>
<comment type="caution">
    <text evidence="2">The sequence shown here is derived from an EMBL/GenBank/DDBJ whole genome shotgun (WGS) entry which is preliminary data.</text>
</comment>
<dbReference type="HOGENOM" id="CLU_066070_0_0_1"/>
<name>S8ALW7_DACHA</name>
<evidence type="ECO:0000313" key="2">
    <source>
        <dbReference type="EMBL" id="EPS43864.1"/>
    </source>
</evidence>
<feature type="region of interest" description="Disordered" evidence="1">
    <location>
        <begin position="185"/>
        <end position="287"/>
    </location>
</feature>
<proteinExistence type="predicted"/>
<dbReference type="PANTHER" id="PTHR40635">
    <property type="match status" value="1"/>
</dbReference>
<keyword evidence="3" id="KW-1185">Reference proteome</keyword>
<reference evidence="3" key="2">
    <citation type="submission" date="2013-04" db="EMBL/GenBank/DDBJ databases">
        <title>Genomic mechanisms accounting for the adaptation to parasitism in nematode-trapping fungi.</title>
        <authorList>
            <person name="Ahren D.G."/>
        </authorList>
    </citation>
    <scope>NUCLEOTIDE SEQUENCE [LARGE SCALE GENOMIC DNA]</scope>
    <source>
        <strain evidence="3">CBS 200.50</strain>
    </source>
</reference>
<organism evidence="2 3">
    <name type="scientific">Dactylellina haptotyla (strain CBS 200.50)</name>
    <name type="common">Nematode-trapping fungus</name>
    <name type="synonym">Monacrosporium haptotylum</name>
    <dbReference type="NCBI Taxonomy" id="1284197"/>
    <lineage>
        <taxon>Eukaryota</taxon>
        <taxon>Fungi</taxon>
        <taxon>Dikarya</taxon>
        <taxon>Ascomycota</taxon>
        <taxon>Pezizomycotina</taxon>
        <taxon>Orbiliomycetes</taxon>
        <taxon>Orbiliales</taxon>
        <taxon>Orbiliaceae</taxon>
        <taxon>Dactylellina</taxon>
    </lineage>
</organism>
<feature type="compositionally biased region" description="Low complexity" evidence="1">
    <location>
        <begin position="231"/>
        <end position="246"/>
    </location>
</feature>
<accession>S8ALW7</accession>
<protein>
    <submittedName>
        <fullName evidence="2">Uncharacterized protein</fullName>
    </submittedName>
</protein>
<dbReference type="AlphaFoldDB" id="S8ALW7"/>
<dbReference type="eggNOG" id="ENOG502S978">
    <property type="taxonomic scope" value="Eukaryota"/>
</dbReference>
<dbReference type="Proteomes" id="UP000015100">
    <property type="component" value="Unassembled WGS sequence"/>
</dbReference>
<gene>
    <name evidence="2" type="ORF">H072_2184</name>
</gene>
<feature type="compositionally biased region" description="Basic and acidic residues" evidence="1">
    <location>
        <begin position="276"/>
        <end position="285"/>
    </location>
</feature>
<reference evidence="2 3" key="1">
    <citation type="journal article" date="2013" name="PLoS Genet.">
        <title>Genomic mechanisms accounting for the adaptation to parasitism in nematode-trapping fungi.</title>
        <authorList>
            <person name="Meerupati T."/>
            <person name="Andersson K.M."/>
            <person name="Friman E."/>
            <person name="Kumar D."/>
            <person name="Tunlid A."/>
            <person name="Ahren D."/>
        </authorList>
    </citation>
    <scope>NUCLEOTIDE SEQUENCE [LARGE SCALE GENOMIC DNA]</scope>
    <source>
        <strain evidence="2 3">CBS 200.50</strain>
    </source>
</reference>
<evidence type="ECO:0000256" key="1">
    <source>
        <dbReference type="SAM" id="MobiDB-lite"/>
    </source>
</evidence>
<dbReference type="OrthoDB" id="5374757at2759"/>
<evidence type="ECO:0000313" key="3">
    <source>
        <dbReference type="Proteomes" id="UP000015100"/>
    </source>
</evidence>
<dbReference type="PANTHER" id="PTHR40635:SF1">
    <property type="match status" value="1"/>
</dbReference>
<dbReference type="OMA" id="MDVSYEG"/>
<sequence>MAPLRRYIRLTPHTTIQTLIFLEDPSILHTWLIHPTNAALPRIVASLKDLVLPKLREERERERNATGASKKPKIVKDVVVGSDFEVSVYFKDGTAGHALVVPRREFLGPKLERGMKSNSSKMVLGNDAMNVGELGRGEEEEDGGGGGGQDASRIANLRIENEDEDDIDLHALPLHETIGDVEMQQQHEADVSSVPARRSRRSARTRGNVGDNQDNDAYHVSGDEGRAENEATTPGRRGPRSGSGATRRNKGKQQQEEPIMVDSGSDSEAEMGEGAGDPHKEDKKKPLFRTKYEGYSIYGKTLYLIVKRLDTPQTDAQSEGVPSAVVRRDIPIAPGIEDTGTTDDVMEGWMYMSQAIREDPDF</sequence>